<reference evidence="1 2" key="1">
    <citation type="submission" date="2016-10" db="EMBL/GenBank/DDBJ databases">
        <title>Lutibacter sp. LPB0138, isolated from marine gastropod.</title>
        <authorList>
            <person name="Kim E."/>
            <person name="Yi H."/>
        </authorList>
    </citation>
    <scope>NUCLEOTIDE SEQUENCE [LARGE SCALE GENOMIC DNA]</scope>
    <source>
        <strain evidence="1 2">LPB0138</strain>
    </source>
</reference>
<evidence type="ECO:0000313" key="1">
    <source>
        <dbReference type="EMBL" id="AOW22026.1"/>
    </source>
</evidence>
<dbReference type="Pfam" id="PF12487">
    <property type="entry name" value="DUF3703"/>
    <property type="match status" value="1"/>
</dbReference>
<organism evidence="1 2">
    <name type="scientific">Urechidicola croceus</name>
    <dbReference type="NCBI Taxonomy" id="1850246"/>
    <lineage>
        <taxon>Bacteria</taxon>
        <taxon>Pseudomonadati</taxon>
        <taxon>Bacteroidota</taxon>
        <taxon>Flavobacteriia</taxon>
        <taxon>Flavobacteriales</taxon>
        <taxon>Flavobacteriaceae</taxon>
        <taxon>Urechidicola</taxon>
    </lineage>
</organism>
<proteinExistence type="predicted"/>
<name>A0A1D8PBS7_9FLAO</name>
<dbReference type="Proteomes" id="UP000176050">
    <property type="component" value="Chromosome"/>
</dbReference>
<dbReference type="RefSeq" id="WP_070238185.1">
    <property type="nucleotide sequence ID" value="NZ_CP017478.1"/>
</dbReference>
<dbReference type="KEGG" id="lul:LPB138_05490"/>
<gene>
    <name evidence="1" type="ORF">LPB138_05490</name>
</gene>
<dbReference type="AlphaFoldDB" id="A0A1D8PBS7"/>
<keyword evidence="2" id="KW-1185">Reference proteome</keyword>
<dbReference type="EMBL" id="CP017478">
    <property type="protein sequence ID" value="AOW22026.1"/>
    <property type="molecule type" value="Genomic_DNA"/>
</dbReference>
<protein>
    <recommendedName>
        <fullName evidence="3">DUF3703 domain-containing protein</fullName>
    </recommendedName>
</protein>
<sequence length="120" mass="13961">MKFNTKIPKPLKQAYNEELKLYSLCLENKQYNNAWYHLERSHIIGQSYPIEHTYSHWLMLKFGFMQKDTKEVLGQIIRLLVGGWKSFIDHVPLGNTGGANVPPLKSMIIPNDIKNLFNSK</sequence>
<evidence type="ECO:0008006" key="3">
    <source>
        <dbReference type="Google" id="ProtNLM"/>
    </source>
</evidence>
<evidence type="ECO:0000313" key="2">
    <source>
        <dbReference type="Proteomes" id="UP000176050"/>
    </source>
</evidence>
<dbReference type="STRING" id="1850246.LPB138_05490"/>
<dbReference type="OrthoDB" id="9799416at2"/>
<dbReference type="InterPro" id="IPR022172">
    <property type="entry name" value="DUF3703"/>
</dbReference>
<accession>A0A1D8PBS7</accession>